<dbReference type="HOGENOM" id="CLU_2472917_0_0_1"/>
<dbReference type="Gramene" id="OPUNC02G08770.1">
    <property type="protein sequence ID" value="OPUNC02G08770.1"/>
    <property type="gene ID" value="OPUNC02G08770"/>
</dbReference>
<dbReference type="AlphaFoldDB" id="A0A0E0JXQ8"/>
<accession>A0A0E0JXQ8</accession>
<organism evidence="1">
    <name type="scientific">Oryza punctata</name>
    <name type="common">Red rice</name>
    <dbReference type="NCBI Taxonomy" id="4537"/>
    <lineage>
        <taxon>Eukaryota</taxon>
        <taxon>Viridiplantae</taxon>
        <taxon>Streptophyta</taxon>
        <taxon>Embryophyta</taxon>
        <taxon>Tracheophyta</taxon>
        <taxon>Spermatophyta</taxon>
        <taxon>Magnoliopsida</taxon>
        <taxon>Liliopsida</taxon>
        <taxon>Poales</taxon>
        <taxon>Poaceae</taxon>
        <taxon>BOP clade</taxon>
        <taxon>Oryzoideae</taxon>
        <taxon>Oryzeae</taxon>
        <taxon>Oryzinae</taxon>
        <taxon>Oryza</taxon>
    </lineage>
</organism>
<dbReference type="EnsemblPlants" id="OPUNC02G08770.1">
    <property type="protein sequence ID" value="OPUNC02G08770.1"/>
    <property type="gene ID" value="OPUNC02G08770"/>
</dbReference>
<reference evidence="1" key="1">
    <citation type="submission" date="2015-04" db="UniProtKB">
        <authorList>
            <consortium name="EnsemblPlants"/>
        </authorList>
    </citation>
    <scope>IDENTIFICATION</scope>
</reference>
<sequence length="88" mass="10115">MELRGRLRRLAVDSGIGKKHLPQVVRSRRRKPLHAVTSDGGCSFWSWYEPETTPYLSGRSPYRSPLTDVKLQEKSKILVCTNSGLRFR</sequence>
<keyword evidence="2" id="KW-1185">Reference proteome</keyword>
<evidence type="ECO:0000313" key="2">
    <source>
        <dbReference type="Proteomes" id="UP000026962"/>
    </source>
</evidence>
<proteinExistence type="predicted"/>
<name>A0A0E0JXQ8_ORYPU</name>
<dbReference type="Proteomes" id="UP000026962">
    <property type="component" value="Chromosome 2"/>
</dbReference>
<protein>
    <submittedName>
        <fullName evidence="1">Uncharacterized protein</fullName>
    </submittedName>
</protein>
<reference evidence="1" key="2">
    <citation type="submission" date="2018-05" db="EMBL/GenBank/DDBJ databases">
        <title>OpunRS2 (Oryza punctata Reference Sequence Version 2).</title>
        <authorList>
            <person name="Zhang J."/>
            <person name="Kudrna D."/>
            <person name="Lee S."/>
            <person name="Talag J."/>
            <person name="Welchert J."/>
            <person name="Wing R.A."/>
        </authorList>
    </citation>
    <scope>NUCLEOTIDE SEQUENCE [LARGE SCALE GENOMIC DNA]</scope>
</reference>
<evidence type="ECO:0000313" key="1">
    <source>
        <dbReference type="EnsemblPlants" id="OPUNC02G08770.1"/>
    </source>
</evidence>